<keyword evidence="3" id="KW-1185">Reference proteome</keyword>
<dbReference type="CDD" id="cd07302">
    <property type="entry name" value="CHD"/>
    <property type="match status" value="1"/>
</dbReference>
<sequence>MSAVELPVVSSPVEPATPLLRTLALCDLVDSTGLIERLGDHAAAALMRKHDRLARDLLHRFGGQEIDKTDGFLVLFERPIHAVAFAVAYQRSLIQLGEAEKVSLKARVGIHVGDVMVWQNDTDDVLQGAKPVEVEGLVKPVTARLASLALPGQILVSGVAAALAQRAHEELGVHADRTRWMHHGRFRFKGVPEPLVVYEVGEAGIAPLSLPPYSGKAWREVPWWRRPATMFVEAAVALVLVASVLWFVFRPQPAIAFIERDWVVIGDLQNYTTQRNFEDSLRSALRIGLEQSKYVNIVPDLQLRDSLSRMKSPSSTRIDRRTGSQIALRENARALIVPTVAEIGGKIRVSAEVIDPTTEATVYVETVEGDADSVVQALDTLNKRLRGRLGETLAAIESHSMPLPKVSTENIDALRAYALGEKAQASGKFDEASALYEQALKLDSRFALARIGLARIHLSTGDESGFREHVRLAAELRDRLPPRESLVLDAFQARLAGSSAFLAKWKLLATLYPDYPAGNYNYALFNFSLANDFKSSLPYAKAAATEHNPFRASANFLVGALYVGLDEPSAAEEYFERARKLGIGGSLTAYADFEFSRRNYAKAAAILKGERPSGIDRTDARSQLSVIAGAVDRGDWVAARATLKSLVAQFGTDPSQVRAIATSTLALDALGGADVAVDEVVRAASRAASTRFESAESNDRENALFDVVLVGYVAARLGQLSLARQSDALAAAHSDLAQQPALIRLRRVLSAEVARASAKSDEAIQSLRESSDGTELYQAHRVLMESYADTGNVAAALEQADWLANHRGRAFAESVGDQVLQLFNVADANLALLRAAEISIAGENHPKAAEYLKAFRRAWSDPSGVTGVDARVSAVEKALQSKARP</sequence>
<dbReference type="Gene3D" id="1.25.40.10">
    <property type="entry name" value="Tetratricopeptide repeat domain"/>
    <property type="match status" value="1"/>
</dbReference>
<dbReference type="SUPFAM" id="SSF81901">
    <property type="entry name" value="HCP-like"/>
    <property type="match status" value="1"/>
</dbReference>
<dbReference type="InterPro" id="IPR050697">
    <property type="entry name" value="Adenylyl/Guanylyl_Cyclase_3/4"/>
</dbReference>
<evidence type="ECO:0000313" key="3">
    <source>
        <dbReference type="Proteomes" id="UP001064632"/>
    </source>
</evidence>
<organism evidence="2 3">
    <name type="scientific">Tahibacter amnicola</name>
    <dbReference type="NCBI Taxonomy" id="2976241"/>
    <lineage>
        <taxon>Bacteria</taxon>
        <taxon>Pseudomonadati</taxon>
        <taxon>Pseudomonadota</taxon>
        <taxon>Gammaproteobacteria</taxon>
        <taxon>Lysobacterales</taxon>
        <taxon>Rhodanobacteraceae</taxon>
        <taxon>Tahibacter</taxon>
    </lineage>
</organism>
<dbReference type="NCBIfam" id="TIGR04510">
    <property type="entry name" value="mod_pep_cyc"/>
    <property type="match status" value="1"/>
</dbReference>
<dbReference type="Proteomes" id="UP001064632">
    <property type="component" value="Chromosome"/>
</dbReference>
<dbReference type="InterPro" id="IPR030966">
    <property type="entry name" value="Mod_pep_cyc"/>
</dbReference>
<dbReference type="InterPro" id="IPR011990">
    <property type="entry name" value="TPR-like_helical_dom_sf"/>
</dbReference>
<dbReference type="PROSITE" id="PS50005">
    <property type="entry name" value="TPR"/>
    <property type="match status" value="1"/>
</dbReference>
<protein>
    <submittedName>
        <fullName evidence="2">Peptide modification system cyclase</fullName>
    </submittedName>
</protein>
<dbReference type="InterPro" id="IPR029787">
    <property type="entry name" value="Nucleotide_cyclase"/>
</dbReference>
<dbReference type="RefSeq" id="WP_261695474.1">
    <property type="nucleotide sequence ID" value="NZ_CP104694.1"/>
</dbReference>
<dbReference type="SMART" id="SM00028">
    <property type="entry name" value="TPR"/>
    <property type="match status" value="2"/>
</dbReference>
<proteinExistence type="predicted"/>
<evidence type="ECO:0000256" key="1">
    <source>
        <dbReference type="PROSITE-ProRule" id="PRU00339"/>
    </source>
</evidence>
<dbReference type="PANTHER" id="PTHR43081">
    <property type="entry name" value="ADENYLATE CYCLASE, TERMINAL-DIFFERENTIATION SPECIFIC-RELATED"/>
    <property type="match status" value="1"/>
</dbReference>
<dbReference type="SUPFAM" id="SSF55073">
    <property type="entry name" value="Nucleotide cyclase"/>
    <property type="match status" value="1"/>
</dbReference>
<evidence type="ECO:0000313" key="2">
    <source>
        <dbReference type="EMBL" id="UXI68515.1"/>
    </source>
</evidence>
<dbReference type="EMBL" id="CP104694">
    <property type="protein sequence ID" value="UXI68515.1"/>
    <property type="molecule type" value="Genomic_DNA"/>
</dbReference>
<reference evidence="2" key="1">
    <citation type="submission" date="2022-09" db="EMBL/GenBank/DDBJ databases">
        <title>Tahibacter sp. nov., isolated from a fresh water.</title>
        <authorList>
            <person name="Baek J.H."/>
            <person name="Lee J.K."/>
            <person name="Kim J.M."/>
            <person name="Jeon C.O."/>
        </authorList>
    </citation>
    <scope>NUCLEOTIDE SEQUENCE</scope>
    <source>
        <strain evidence="2">W38</strain>
    </source>
</reference>
<keyword evidence="1" id="KW-0802">TPR repeat</keyword>
<dbReference type="Gene3D" id="3.30.70.1230">
    <property type="entry name" value="Nucleotide cyclase"/>
    <property type="match status" value="1"/>
</dbReference>
<feature type="repeat" description="TPR" evidence="1">
    <location>
        <begin position="413"/>
        <end position="446"/>
    </location>
</feature>
<dbReference type="Pfam" id="PF14559">
    <property type="entry name" value="TPR_19"/>
    <property type="match status" value="1"/>
</dbReference>
<accession>A0ABY6BJF6</accession>
<name>A0ABY6BJF6_9GAMM</name>
<dbReference type="InterPro" id="IPR001054">
    <property type="entry name" value="A/G_cyclase"/>
</dbReference>
<gene>
    <name evidence="2" type="ORF">N4264_02345</name>
</gene>
<dbReference type="InterPro" id="IPR019734">
    <property type="entry name" value="TPR_rpt"/>
</dbReference>
<dbReference type="PANTHER" id="PTHR43081:SF1">
    <property type="entry name" value="ADENYLATE CYCLASE, TERMINAL-DIFFERENTIATION SPECIFIC"/>
    <property type="match status" value="1"/>
</dbReference>
<dbReference type="Gene3D" id="3.40.50.10610">
    <property type="entry name" value="ABC-type transport auxiliary lipoprotein component"/>
    <property type="match status" value="1"/>
</dbReference>